<evidence type="ECO:0000313" key="6">
    <source>
        <dbReference type="Proteomes" id="UP000578819"/>
    </source>
</evidence>
<dbReference type="Proteomes" id="UP000578819">
    <property type="component" value="Unassembled WGS sequence"/>
</dbReference>
<evidence type="ECO:0000313" key="5">
    <source>
        <dbReference type="EMBL" id="MBB4961588.1"/>
    </source>
</evidence>
<dbReference type="InterPro" id="IPR029063">
    <property type="entry name" value="SAM-dependent_MTases_sf"/>
</dbReference>
<dbReference type="PANTHER" id="PTHR43861">
    <property type="entry name" value="TRANS-ACONITATE 2-METHYLTRANSFERASE-RELATED"/>
    <property type="match status" value="1"/>
</dbReference>
<reference evidence="5 6" key="1">
    <citation type="submission" date="2020-08" db="EMBL/GenBank/DDBJ databases">
        <title>Sequencing the genomes of 1000 actinobacteria strains.</title>
        <authorList>
            <person name="Klenk H.-P."/>
        </authorList>
    </citation>
    <scope>NUCLEOTIDE SEQUENCE [LARGE SCALE GENOMIC DNA]</scope>
    <source>
        <strain evidence="5 6">DSM 45886</strain>
    </source>
</reference>
<accession>A0A7W7SV92</accession>
<dbReference type="Pfam" id="PF13649">
    <property type="entry name" value="Methyltransf_25"/>
    <property type="match status" value="1"/>
</dbReference>
<keyword evidence="6" id="KW-1185">Reference proteome</keyword>
<dbReference type="Gene3D" id="3.40.50.150">
    <property type="entry name" value="Vaccinia Virus protein VP39"/>
    <property type="match status" value="1"/>
</dbReference>
<proteinExistence type="predicted"/>
<evidence type="ECO:0000259" key="4">
    <source>
        <dbReference type="Pfam" id="PF13649"/>
    </source>
</evidence>
<name>A0A7W7SV92_9ACTN</name>
<dbReference type="Gene3D" id="1.10.150.290">
    <property type="entry name" value="S-adenosyl-L-methionine-dependent methyltransferases"/>
    <property type="match status" value="1"/>
</dbReference>
<dbReference type="GO" id="GO:0030798">
    <property type="term" value="F:trans-aconitate 2-methyltransferase activity"/>
    <property type="evidence" value="ECO:0007669"/>
    <property type="project" value="UniProtKB-EC"/>
</dbReference>
<dbReference type="EC" id="2.1.1.144" evidence="5"/>
<dbReference type="GO" id="GO:0032259">
    <property type="term" value="P:methylation"/>
    <property type="evidence" value="ECO:0007669"/>
    <property type="project" value="UniProtKB-KW"/>
</dbReference>
<dbReference type="InterPro" id="IPR041698">
    <property type="entry name" value="Methyltransf_25"/>
</dbReference>
<dbReference type="EMBL" id="JACHJW010000001">
    <property type="protein sequence ID" value="MBB4961588.1"/>
    <property type="molecule type" value="Genomic_DNA"/>
</dbReference>
<evidence type="ECO:0000256" key="2">
    <source>
        <dbReference type="ARBA" id="ARBA00022679"/>
    </source>
</evidence>
<protein>
    <submittedName>
        <fullName evidence="5">Trans-aconitate 2-methyltransferase</fullName>
        <ecNumber evidence="5">2.1.1.144</ecNumber>
    </submittedName>
</protein>
<organism evidence="5 6">
    <name type="scientific">Micromonospora polyrhachis</name>
    <dbReference type="NCBI Taxonomy" id="1282883"/>
    <lineage>
        <taxon>Bacteria</taxon>
        <taxon>Bacillati</taxon>
        <taxon>Actinomycetota</taxon>
        <taxon>Actinomycetes</taxon>
        <taxon>Micromonosporales</taxon>
        <taxon>Micromonosporaceae</taxon>
        <taxon>Micromonospora</taxon>
    </lineage>
</organism>
<feature type="domain" description="Methyltransferase" evidence="4">
    <location>
        <begin position="33"/>
        <end position="120"/>
    </location>
</feature>
<dbReference type="CDD" id="cd02440">
    <property type="entry name" value="AdoMet_MTases"/>
    <property type="match status" value="1"/>
</dbReference>
<evidence type="ECO:0000256" key="3">
    <source>
        <dbReference type="SAM" id="MobiDB-lite"/>
    </source>
</evidence>
<comment type="caution">
    <text evidence="5">The sequence shown here is derived from an EMBL/GenBank/DDBJ whole genome shotgun (WGS) entry which is preliminary data.</text>
</comment>
<dbReference type="SUPFAM" id="SSF53335">
    <property type="entry name" value="S-adenosyl-L-methionine-dependent methyltransferases"/>
    <property type="match status" value="1"/>
</dbReference>
<sequence length="289" mass="31932">MWDPTTYRRYDAERSRPFDELLTRVAAEHPRAVADLGCGPGNLTVRLAERWPAARISGRDSSTEMIEEAARLGSTVDFRVGDLRDFTPEPDVDVVVSNAALQWVPDHETLLARWARELAPASWIAVQLPNNFDAASHRTLRQLAAEPHWRQVVAPVLRADPVRSLGDYVDLMVGVGCAVDAWETTYVHLLPARELAAPDAADPASASPASASPTPASPTPAFGRGEHPVLTWLDGTALRPVRAVLGGPGPEWDRFRTELGDRLAEAYPVRDGWVQFPYRRVFFVARTRT</sequence>
<dbReference type="InterPro" id="IPR023149">
    <property type="entry name" value="Trans_acon_MeTrfase_C"/>
</dbReference>
<dbReference type="RefSeq" id="WP_184537205.1">
    <property type="nucleotide sequence ID" value="NZ_JACHJW010000001.1"/>
</dbReference>
<feature type="region of interest" description="Disordered" evidence="3">
    <location>
        <begin position="200"/>
        <end position="225"/>
    </location>
</feature>
<gene>
    <name evidence="5" type="ORF">FHR38_005321</name>
</gene>
<dbReference type="PANTHER" id="PTHR43861:SF1">
    <property type="entry name" value="TRANS-ACONITATE 2-METHYLTRANSFERASE"/>
    <property type="match status" value="1"/>
</dbReference>
<feature type="compositionally biased region" description="Low complexity" evidence="3">
    <location>
        <begin position="200"/>
        <end position="214"/>
    </location>
</feature>
<keyword evidence="2 5" id="KW-0808">Transferase</keyword>
<dbReference type="AlphaFoldDB" id="A0A7W7SV92"/>
<evidence type="ECO:0000256" key="1">
    <source>
        <dbReference type="ARBA" id="ARBA00022603"/>
    </source>
</evidence>
<keyword evidence="1 5" id="KW-0489">Methyltransferase</keyword>